<organism evidence="1 2">
    <name type="scientific">Rhamnusium bicolor</name>
    <dbReference type="NCBI Taxonomy" id="1586634"/>
    <lineage>
        <taxon>Eukaryota</taxon>
        <taxon>Metazoa</taxon>
        <taxon>Ecdysozoa</taxon>
        <taxon>Arthropoda</taxon>
        <taxon>Hexapoda</taxon>
        <taxon>Insecta</taxon>
        <taxon>Pterygota</taxon>
        <taxon>Neoptera</taxon>
        <taxon>Endopterygota</taxon>
        <taxon>Coleoptera</taxon>
        <taxon>Polyphaga</taxon>
        <taxon>Cucujiformia</taxon>
        <taxon>Chrysomeloidea</taxon>
        <taxon>Cerambycidae</taxon>
        <taxon>Lepturinae</taxon>
        <taxon>Rhagiini</taxon>
        <taxon>Rhamnusium</taxon>
    </lineage>
</organism>
<proteinExistence type="predicted"/>
<dbReference type="SUPFAM" id="SSF52047">
    <property type="entry name" value="RNI-like"/>
    <property type="match status" value="1"/>
</dbReference>
<dbReference type="InterPro" id="IPR032675">
    <property type="entry name" value="LRR_dom_sf"/>
</dbReference>
<protein>
    <submittedName>
        <fullName evidence="1">Uncharacterized protein</fullName>
    </submittedName>
</protein>
<comment type="caution">
    <text evidence="1">The sequence shown here is derived from an EMBL/GenBank/DDBJ whole genome shotgun (WGS) entry which is preliminary data.</text>
</comment>
<evidence type="ECO:0000313" key="2">
    <source>
        <dbReference type="Proteomes" id="UP001162156"/>
    </source>
</evidence>
<dbReference type="AlphaFoldDB" id="A0AAV8X1Y3"/>
<evidence type="ECO:0000313" key="1">
    <source>
        <dbReference type="EMBL" id="KAJ8932934.1"/>
    </source>
</evidence>
<accession>A0AAV8X1Y3</accession>
<keyword evidence="2" id="KW-1185">Reference proteome</keyword>
<dbReference type="Proteomes" id="UP001162156">
    <property type="component" value="Unassembled WGS sequence"/>
</dbReference>
<dbReference type="Gene3D" id="3.80.10.10">
    <property type="entry name" value="Ribonuclease Inhibitor"/>
    <property type="match status" value="1"/>
</dbReference>
<reference evidence="1" key="1">
    <citation type="journal article" date="2023" name="Insect Mol. Biol.">
        <title>Genome sequencing provides insights into the evolution of gene families encoding plant cell wall-degrading enzymes in longhorned beetles.</title>
        <authorList>
            <person name="Shin N.R."/>
            <person name="Okamura Y."/>
            <person name="Kirsch R."/>
            <person name="Pauchet Y."/>
        </authorList>
    </citation>
    <scope>NUCLEOTIDE SEQUENCE</scope>
    <source>
        <strain evidence="1">RBIC_L_NR</strain>
    </source>
</reference>
<gene>
    <name evidence="1" type="ORF">NQ314_014312</name>
</gene>
<name>A0AAV8X1Y3_9CUCU</name>
<sequence>MSPKNSVLPLNYLCLKVISNQLIYALSDEEGKYDGIVESYFSGATYEVLQDLLKIVLNPVNLDASIRYGCLEVLLRQDVKKLDTGIFPQCYYQHILETITYKGKGLQQLNLKGVWVRDYPELSKLIRNLKCLRTLVIPHMADDNVIDAILCLKKLTVLDICGEACYTVGGIRKLKSDTVRVLDIGSFGKIDLCPEEHSSFDIVAGLIENLPNLTSLRTYSFTGSALWLLYNKNPNFKTKLTYLHDTGTTLDIMESIINLCLSPRKCTLGQAAGRSFGKIKQT</sequence>
<dbReference type="EMBL" id="JANEYF010003945">
    <property type="protein sequence ID" value="KAJ8932934.1"/>
    <property type="molecule type" value="Genomic_DNA"/>
</dbReference>